<evidence type="ECO:0000313" key="1">
    <source>
        <dbReference type="EMBL" id="NKY32177.1"/>
    </source>
</evidence>
<gene>
    <name evidence="1" type="ORF">HGA13_03680</name>
</gene>
<evidence type="ECO:0000313" key="2">
    <source>
        <dbReference type="Proteomes" id="UP000565715"/>
    </source>
</evidence>
<dbReference type="Proteomes" id="UP000565715">
    <property type="component" value="Unassembled WGS sequence"/>
</dbReference>
<organism evidence="1 2">
    <name type="scientific">Nocardia speluncae</name>
    <dbReference type="NCBI Taxonomy" id="419477"/>
    <lineage>
        <taxon>Bacteria</taxon>
        <taxon>Bacillati</taxon>
        <taxon>Actinomycetota</taxon>
        <taxon>Actinomycetes</taxon>
        <taxon>Mycobacteriales</taxon>
        <taxon>Nocardiaceae</taxon>
        <taxon>Nocardia</taxon>
    </lineage>
</organism>
<keyword evidence="2" id="KW-1185">Reference proteome</keyword>
<name>A0A846X9N7_9NOCA</name>
<dbReference type="RefSeq" id="WP_157112603.1">
    <property type="nucleotide sequence ID" value="NZ_JAAXOO010000001.1"/>
</dbReference>
<sequence>MVRVLFTIAGPPETVGGAEATRTAITVANRTGRRVRPRADAVADCTVVLPIEAAG</sequence>
<reference evidence="1 2" key="1">
    <citation type="submission" date="2020-04" db="EMBL/GenBank/DDBJ databases">
        <title>MicrobeNet Type strains.</title>
        <authorList>
            <person name="Nicholson A.C."/>
        </authorList>
    </citation>
    <scope>NUCLEOTIDE SEQUENCE [LARGE SCALE GENOMIC DNA]</scope>
    <source>
        <strain evidence="1 2">DSM 45078</strain>
    </source>
</reference>
<accession>A0A846X9N7</accession>
<dbReference type="EMBL" id="JAAXOO010000001">
    <property type="protein sequence ID" value="NKY32177.1"/>
    <property type="molecule type" value="Genomic_DNA"/>
</dbReference>
<protein>
    <submittedName>
        <fullName evidence="1">Uncharacterized protein</fullName>
    </submittedName>
</protein>
<comment type="caution">
    <text evidence="1">The sequence shown here is derived from an EMBL/GenBank/DDBJ whole genome shotgun (WGS) entry which is preliminary data.</text>
</comment>
<proteinExistence type="predicted"/>
<dbReference type="AlphaFoldDB" id="A0A846X9N7"/>